<evidence type="ECO:0000256" key="5">
    <source>
        <dbReference type="SAM" id="MobiDB-lite"/>
    </source>
</evidence>
<accession>A0ABX9KG67</accession>
<comment type="subcellular location">
    <subcellularLocation>
        <location evidence="1">Secreted</location>
    </subcellularLocation>
</comment>
<evidence type="ECO:0000313" key="7">
    <source>
        <dbReference type="EMBL" id="REI40883.1"/>
    </source>
</evidence>
<reference evidence="7 8" key="1">
    <citation type="submission" date="2018-08" db="EMBL/GenBank/DDBJ databases">
        <title>Draft genome sequence of Psychrilyobacter sp. strain SD5 isolated from Black Sea water.</title>
        <authorList>
            <person name="Yadav S."/>
            <person name="Villanueva L."/>
            <person name="Damste J.S.S."/>
        </authorList>
    </citation>
    <scope>NUCLEOTIDE SEQUENCE [LARGE SCALE GENOMIC DNA]</scope>
    <source>
        <strain evidence="7 8">SD5</strain>
    </source>
</reference>
<dbReference type="PROSITE" id="PS51208">
    <property type="entry name" value="AUTOTRANSPORTER"/>
    <property type="match status" value="1"/>
</dbReference>
<dbReference type="EMBL" id="QUAJ01000015">
    <property type="protein sequence ID" value="REI40883.1"/>
    <property type="molecule type" value="Genomic_DNA"/>
</dbReference>
<feature type="compositionally biased region" description="Acidic residues" evidence="5">
    <location>
        <begin position="210"/>
        <end position="224"/>
    </location>
</feature>
<feature type="compositionally biased region" description="Basic and acidic residues" evidence="5">
    <location>
        <begin position="114"/>
        <end position="125"/>
    </location>
</feature>
<name>A0ABX9KG67_9FUSO</name>
<gene>
    <name evidence="7" type="ORF">DYH56_09480</name>
</gene>
<feature type="domain" description="Autotransporter" evidence="6">
    <location>
        <begin position="1168"/>
        <end position="1471"/>
    </location>
</feature>
<proteinExistence type="predicted"/>
<evidence type="ECO:0000256" key="4">
    <source>
        <dbReference type="ARBA" id="ARBA00022837"/>
    </source>
</evidence>
<dbReference type="InterPro" id="IPR028974">
    <property type="entry name" value="TSP_type-3_rpt"/>
</dbReference>
<dbReference type="Gene3D" id="2.40.128.130">
    <property type="entry name" value="Autotransporter beta-domain"/>
    <property type="match status" value="1"/>
</dbReference>
<dbReference type="SMART" id="SM00869">
    <property type="entry name" value="Autotransporter"/>
    <property type="match status" value="1"/>
</dbReference>
<feature type="compositionally biased region" description="Basic and acidic residues" evidence="5">
    <location>
        <begin position="156"/>
        <end position="170"/>
    </location>
</feature>
<keyword evidence="8" id="KW-1185">Reference proteome</keyword>
<evidence type="ECO:0000256" key="2">
    <source>
        <dbReference type="ARBA" id="ARBA00022525"/>
    </source>
</evidence>
<dbReference type="SUPFAM" id="SSF103515">
    <property type="entry name" value="Autotransporter"/>
    <property type="match status" value="1"/>
</dbReference>
<feature type="compositionally biased region" description="Acidic residues" evidence="5">
    <location>
        <begin position="126"/>
        <end position="143"/>
    </location>
</feature>
<dbReference type="PANTHER" id="PTHR10199">
    <property type="entry name" value="THROMBOSPONDIN"/>
    <property type="match status" value="1"/>
</dbReference>
<evidence type="ECO:0000256" key="1">
    <source>
        <dbReference type="ARBA" id="ARBA00004613"/>
    </source>
</evidence>
<keyword evidence="3" id="KW-0732">Signal</keyword>
<feature type="compositionally biased region" description="Acidic residues" evidence="5">
    <location>
        <begin position="546"/>
        <end position="561"/>
    </location>
</feature>
<protein>
    <submittedName>
        <fullName evidence="7">Autotransporter outer membrane beta-barrel domain-containing protein</fullName>
    </submittedName>
</protein>
<dbReference type="Proteomes" id="UP000263486">
    <property type="component" value="Unassembled WGS sequence"/>
</dbReference>
<feature type="compositionally biased region" description="Acidic residues" evidence="5">
    <location>
        <begin position="321"/>
        <end position="334"/>
    </location>
</feature>
<feature type="region of interest" description="Disordered" evidence="5">
    <location>
        <begin position="105"/>
        <end position="563"/>
    </location>
</feature>
<organism evidence="7 8">
    <name type="scientific">Psychrilyobacter piezotolerans</name>
    <dbReference type="NCBI Taxonomy" id="2293438"/>
    <lineage>
        <taxon>Bacteria</taxon>
        <taxon>Fusobacteriati</taxon>
        <taxon>Fusobacteriota</taxon>
        <taxon>Fusobacteriia</taxon>
        <taxon>Fusobacteriales</taxon>
        <taxon>Fusobacteriaceae</taxon>
        <taxon>Psychrilyobacter</taxon>
    </lineage>
</organism>
<feature type="compositionally biased region" description="Acidic residues" evidence="5">
    <location>
        <begin position="471"/>
        <end position="484"/>
    </location>
</feature>
<comment type="caution">
    <text evidence="7">The sequence shown here is derived from an EMBL/GenBank/DDBJ whole genome shotgun (WGS) entry which is preliminary data.</text>
</comment>
<evidence type="ECO:0000259" key="6">
    <source>
        <dbReference type="PROSITE" id="PS51208"/>
    </source>
</evidence>
<keyword evidence="2" id="KW-0964">Secreted</keyword>
<dbReference type="PANTHER" id="PTHR10199:SF119">
    <property type="entry name" value="RE20510P"/>
    <property type="match status" value="1"/>
</dbReference>
<feature type="compositionally biased region" description="Acidic residues" evidence="5">
    <location>
        <begin position="171"/>
        <end position="184"/>
    </location>
</feature>
<keyword evidence="4" id="KW-0106">Calcium</keyword>
<dbReference type="Pfam" id="PF03797">
    <property type="entry name" value="Autotransporter"/>
    <property type="match status" value="1"/>
</dbReference>
<sequence>MKELNLYQKKIKRILKGKVSICTAVIVSLLITNSIAMGETDPLTIKNVKKNIKSQDLDNDGVPDSEDMFPLNPKRASGIDSDNDGIDNEFDSEFDFDNEIEEIASTGTNDLYEGFEKADKTKPLDTDGDGVPDEIDSDDDNDGIPDTIDPVIDLKNPNRDTDGDKIVDMKDTDDDNDGYSDLDETAAGTDPLDGSAVPADYDGDKVSDVTDTDDDNDGISDTDDAFPKDSSETVDTDGDGTGNNADTDDDGDGYTDTDETAAGTDPLDGSAAPADYDGDKISDVTDTDDDNDGITDTDDAFPKDSSETVDTDGDGTGNNADTDDDGDGYTDTDETAAGTDPLDGSAAPADYDGDKISDVTDTDDDNDGISDTVDAFPKDSSETVDTDGDGTGNNADTDDDGDGYTDTDETAAGTDPLDGSAAPADYDGDKVSDFTDTDDDNDGVLDTVDAFPKDSSETVDTDGDGTGNNADIDDDGDGYTDTDETAAGTDPLDGSAVPADYDGDKVSDATDPDDDNDGVLDEEDAFPKDKNESVDTDGDGIGNNADTDDDGDGIPDEDEQLDGSLIDPEIPPLAQEGGSGELTIDGGAVGIKTESSSNIKNTSNYAYSNYIVKDKVGMLATHENGQVINSGTITIDGDFAGVYGMVAQLGGTVRNKGTINLNGEYNVGMKAIGGSLNDDTTDEYGEGGTVIMDSGSYIYINGNNNVAMQAVSGGYAESDWDTYIKTGENNRVMQASGEGSVAVNNDYIHIEAAKNMGMQALNGGKIQNIQDGDYNSMILIQTSNIIGMQVDGSGSIGESDGSIELGVYSNNSSNSIGMNAINGGKIYNKKSTDYNDTSAITSMGSGTNIIGMHGTGSGAEAYNSSKITMATEASYAIKMENGAYGENTGQITISSADSYGMYAGTGSTVVNKEGGTITVNGSNSTGMVADGSGAEAYNYGTIHVKSESGTTNSAYTAKDESSQAAVDTVYMKAINGGQIYQLGTLQSESSIVLSSDSSRMAVPSSYLFSSADASYDAGGDFTLDGEMHVFTLAGMGNEYTVNNYIVAEGNIEGEEGILSLSPVYKIAASVDEGNDGSNRAALTFTKINDIENLVTEDWMKPLAELIDGAVFNNTGGFVDKYPNLAAKIANTTSYTPLMEELSANEYANISKLILDNEEFFNGMGKKVMHETRNSISFKMDDSEDSIDKYKIVLADFVEFGERQLKFAADYKESSTKEETGTVGYESNKGGFILALENEKKGITLGYSKEDVDYNEGSEGDINSIHLGGYSSRELGSAYLNTSLGFEYNMHDMERRIDVSGSGISEKAEANFNSYTVSLENRISRSVELNTVSVSPYVSLNLAMGYHEDIEESGAPGLNAEVSDETVYSTELEGGIILSKKFSLVSGVNLKLYTHPRIKYDFAHPEDVREEVSLEGINGSYSLSKAQEREDVVGIIEVGASLELFNNLYLKGSFIIDSEQDDYTSVEVEYKF</sequence>
<dbReference type="RefSeq" id="WP_114642622.1">
    <property type="nucleotide sequence ID" value="NZ_JAACIO010000016.1"/>
</dbReference>
<feature type="compositionally biased region" description="Acidic residues" evidence="5">
    <location>
        <begin position="246"/>
        <end position="259"/>
    </location>
</feature>
<dbReference type="InterPro" id="IPR059100">
    <property type="entry name" value="TSP3_bac"/>
</dbReference>
<feature type="compositionally biased region" description="Acidic residues" evidence="5">
    <location>
        <begin position="510"/>
        <end position="524"/>
    </location>
</feature>
<feature type="compositionally biased region" description="Acidic residues" evidence="5">
    <location>
        <begin position="285"/>
        <end position="299"/>
    </location>
</feature>
<evidence type="ECO:0000313" key="8">
    <source>
        <dbReference type="Proteomes" id="UP000263486"/>
    </source>
</evidence>
<dbReference type="InterPro" id="IPR036709">
    <property type="entry name" value="Autotransporte_beta_dom_sf"/>
</dbReference>
<dbReference type="Gene3D" id="4.10.1080.10">
    <property type="entry name" value="TSP type-3 repeat"/>
    <property type="match status" value="6"/>
</dbReference>
<feature type="compositionally biased region" description="Acidic residues" evidence="5">
    <location>
        <begin position="396"/>
        <end position="409"/>
    </location>
</feature>
<dbReference type="InterPro" id="IPR005546">
    <property type="entry name" value="Autotransporte_beta"/>
</dbReference>
<evidence type="ECO:0000256" key="3">
    <source>
        <dbReference type="ARBA" id="ARBA00022729"/>
    </source>
</evidence>
<dbReference type="SUPFAM" id="SSF103647">
    <property type="entry name" value="TSP type-3 repeat"/>
    <property type="match status" value="6"/>
</dbReference>
<dbReference type="Pfam" id="PF18884">
    <property type="entry name" value="TSP3_bac"/>
    <property type="match status" value="5"/>
</dbReference>